<dbReference type="Pfam" id="PF02687">
    <property type="entry name" value="FtsX"/>
    <property type="match status" value="1"/>
</dbReference>
<keyword evidence="3 8" id="KW-0812">Transmembrane</keyword>
<feature type="transmembrane region" description="Helical" evidence="8">
    <location>
        <begin position="305"/>
        <end position="331"/>
    </location>
</feature>
<proteinExistence type="inferred from homology"/>
<keyword evidence="2" id="KW-1003">Cell membrane</keyword>
<dbReference type="EMBL" id="JACHJR010000001">
    <property type="protein sequence ID" value="MBB4947078.1"/>
    <property type="molecule type" value="Genomic_DNA"/>
</dbReference>
<dbReference type="RefSeq" id="WP_184914544.1">
    <property type="nucleotide sequence ID" value="NZ_JACHJR010000001.1"/>
</dbReference>
<feature type="transmembrane region" description="Helical" evidence="8">
    <location>
        <begin position="529"/>
        <end position="549"/>
    </location>
</feature>
<feature type="transmembrane region" description="Helical" evidence="8">
    <location>
        <begin position="356"/>
        <end position="383"/>
    </location>
</feature>
<protein>
    <submittedName>
        <fullName evidence="10">Putative ABC transport system permease protein</fullName>
    </submittedName>
</protein>
<evidence type="ECO:0000256" key="1">
    <source>
        <dbReference type="ARBA" id="ARBA00004651"/>
    </source>
</evidence>
<accession>A0A7W7SC21</accession>
<dbReference type="Proteomes" id="UP000573327">
    <property type="component" value="Unassembled WGS sequence"/>
</dbReference>
<feature type="transmembrane region" description="Helical" evidence="8">
    <location>
        <begin position="449"/>
        <end position="467"/>
    </location>
</feature>
<evidence type="ECO:0000313" key="10">
    <source>
        <dbReference type="EMBL" id="MBB4947078.1"/>
    </source>
</evidence>
<sequence>MKLTSWRVALRIARRDALRAKGRSALVIAMIALPVLGVAGIDVIYRSAELEPEQRIARTMGEADATVSGQGQGLIVAQAPNPDDGSVSRPVTKGQQPTAEQIRSKAAASQGELITQLLPAGARLVVLAGAEGTTATTASGQLKVGAVQADLTDSIWRGRINLTGGRAPAAPQELAATDEFLRTAGLRIGDTTTLRGLEGKPFTITASVEYPDLLKESQLLVRPGSLPVPSAEQGKSNGKGHSGSDTWLVKLPAGAVLDWPKVLELNKYGFAVASRAVLLDPPSRSEVPFYAEYDRSGGGFTPNTAALAVVATVAGMALLEIVLLAGPAFAVGARRSRRQLGLLAAGGGDRSHVRSVVLGGGVVLGLTGAVTGVVLAVLAVAVARPWLEGLAGSRFGSFDLAPLDLAGVAALGLVTGLLAAVVPAVQASRQDVVSALTGRGSVKPPNRKLALLGLLMLGGGAAIALLAPTVGGQLGRRGALAVLGGSVIAELGMVACTPMLVGLFGKLGRWLPLSPRLALRDSIRHRGRTAPAVAAVMAAVAGSVAVGIYTTSANLEARQRYEPSLRSGAVLLDRGYDQTDTAQFPARRDALERIMPNLGPRGEIFETKYARAERYGPGGYLELELPADLRCPLYSRDRIDEPTDAERVRYRNDPRCVHPAGRHQSAFNSPLLAGDPTALDILTGVRDPAAAAALAQGKVIVFDPAYLRNGKVTFTLVEPMPEEPADGPVDSANRAPSRPKQHDLSVEAVLFEPELRNAGAFASPETAKRLGLTVVEAGTVWQPSAAPSSKDEQKAEAALAKLGGDGRFSVERGYRDESGLVTLGLTGFAAIVALGAAGIATGLAAADSQRDLGTLAAVGATSGIRRRLSGFQCGVIAAMGTVLGAISGVVPAIALRIIESMPSYPGEPDKDAVIAVPWPTLGLTLLVLPAVAVLLAMLFTRSKPALLRRSA</sequence>
<dbReference type="AlphaFoldDB" id="A0A7W7SC21"/>
<feature type="domain" description="ABC3 transporter permease C-terminal" evidence="9">
    <location>
        <begin position="313"/>
        <end position="431"/>
    </location>
</feature>
<feature type="transmembrane region" description="Helical" evidence="8">
    <location>
        <begin position="820"/>
        <end position="846"/>
    </location>
</feature>
<feature type="transmembrane region" description="Helical" evidence="8">
    <location>
        <begin position="403"/>
        <end position="428"/>
    </location>
</feature>
<evidence type="ECO:0000256" key="7">
    <source>
        <dbReference type="SAM" id="MobiDB-lite"/>
    </source>
</evidence>
<dbReference type="GO" id="GO:0005886">
    <property type="term" value="C:plasma membrane"/>
    <property type="evidence" value="ECO:0007669"/>
    <property type="project" value="UniProtKB-SubCell"/>
</dbReference>
<evidence type="ECO:0000256" key="5">
    <source>
        <dbReference type="ARBA" id="ARBA00023136"/>
    </source>
</evidence>
<evidence type="ECO:0000256" key="4">
    <source>
        <dbReference type="ARBA" id="ARBA00022989"/>
    </source>
</evidence>
<dbReference type="PANTHER" id="PTHR30572">
    <property type="entry name" value="MEMBRANE COMPONENT OF TRANSPORTER-RELATED"/>
    <property type="match status" value="1"/>
</dbReference>
<dbReference type="InterPro" id="IPR003838">
    <property type="entry name" value="ABC3_permease_C"/>
</dbReference>
<comment type="caution">
    <text evidence="10">The sequence shown here is derived from an EMBL/GenBank/DDBJ whole genome shotgun (WGS) entry which is preliminary data.</text>
</comment>
<evidence type="ECO:0000256" key="2">
    <source>
        <dbReference type="ARBA" id="ARBA00022475"/>
    </source>
</evidence>
<gene>
    <name evidence="10" type="ORF">F4556_002613</name>
</gene>
<organism evidence="10 11">
    <name type="scientific">Kitasatospora gansuensis</name>
    <dbReference type="NCBI Taxonomy" id="258050"/>
    <lineage>
        <taxon>Bacteria</taxon>
        <taxon>Bacillati</taxon>
        <taxon>Actinomycetota</taxon>
        <taxon>Actinomycetes</taxon>
        <taxon>Kitasatosporales</taxon>
        <taxon>Streptomycetaceae</taxon>
        <taxon>Kitasatospora</taxon>
    </lineage>
</organism>
<feature type="transmembrane region" description="Helical" evidence="8">
    <location>
        <begin position="875"/>
        <end position="898"/>
    </location>
</feature>
<comment type="subcellular location">
    <subcellularLocation>
        <location evidence="1">Cell membrane</location>
        <topology evidence="1">Multi-pass membrane protein</topology>
    </subcellularLocation>
</comment>
<dbReference type="GO" id="GO:0022857">
    <property type="term" value="F:transmembrane transporter activity"/>
    <property type="evidence" value="ECO:0007669"/>
    <property type="project" value="TreeGrafter"/>
</dbReference>
<evidence type="ECO:0000259" key="9">
    <source>
        <dbReference type="Pfam" id="PF02687"/>
    </source>
</evidence>
<evidence type="ECO:0000313" key="11">
    <source>
        <dbReference type="Proteomes" id="UP000573327"/>
    </source>
</evidence>
<feature type="region of interest" description="Disordered" evidence="7">
    <location>
        <begin position="721"/>
        <end position="740"/>
    </location>
</feature>
<evidence type="ECO:0000256" key="6">
    <source>
        <dbReference type="ARBA" id="ARBA00038076"/>
    </source>
</evidence>
<dbReference type="PANTHER" id="PTHR30572:SF4">
    <property type="entry name" value="ABC TRANSPORTER PERMEASE YTRF"/>
    <property type="match status" value="1"/>
</dbReference>
<name>A0A7W7SC21_9ACTN</name>
<keyword evidence="4 8" id="KW-1133">Transmembrane helix</keyword>
<feature type="transmembrane region" description="Helical" evidence="8">
    <location>
        <begin position="479"/>
        <end position="508"/>
    </location>
</feature>
<comment type="similarity">
    <text evidence="6">Belongs to the ABC-4 integral membrane protein family.</text>
</comment>
<dbReference type="InterPro" id="IPR050250">
    <property type="entry name" value="Macrolide_Exporter_MacB"/>
</dbReference>
<feature type="transmembrane region" description="Helical" evidence="8">
    <location>
        <begin position="918"/>
        <end position="939"/>
    </location>
</feature>
<keyword evidence="5 8" id="KW-0472">Membrane</keyword>
<evidence type="ECO:0000256" key="8">
    <source>
        <dbReference type="SAM" id="Phobius"/>
    </source>
</evidence>
<evidence type="ECO:0000256" key="3">
    <source>
        <dbReference type="ARBA" id="ARBA00022692"/>
    </source>
</evidence>
<keyword evidence="11" id="KW-1185">Reference proteome</keyword>
<reference evidence="10 11" key="1">
    <citation type="submission" date="2020-08" db="EMBL/GenBank/DDBJ databases">
        <title>Sequencing the genomes of 1000 actinobacteria strains.</title>
        <authorList>
            <person name="Klenk H.-P."/>
        </authorList>
    </citation>
    <scope>NUCLEOTIDE SEQUENCE [LARGE SCALE GENOMIC DNA]</scope>
    <source>
        <strain evidence="10 11">DSM 44786</strain>
    </source>
</reference>